<reference evidence="2 3" key="1">
    <citation type="journal article" date="2018" name="Mar. Genomics">
        <title>Complete genome sequence of Marinifilaceae bacterium strain SPP2, isolated from the Antarctic marine sediment.</title>
        <authorList>
            <person name="Watanabe M."/>
            <person name="Kojima H."/>
            <person name="Fukui M."/>
        </authorList>
    </citation>
    <scope>NUCLEOTIDE SEQUENCE [LARGE SCALE GENOMIC DNA]</scope>
    <source>
        <strain evidence="2 3">SPP2</strain>
    </source>
</reference>
<dbReference type="PANTHER" id="PTHR14097">
    <property type="entry name" value="OXIDOREDUCTASE HTATIP2"/>
    <property type="match status" value="1"/>
</dbReference>
<dbReference type="EMBL" id="AP018042">
    <property type="protein sequence ID" value="BAX78409.1"/>
    <property type="molecule type" value="Genomic_DNA"/>
</dbReference>
<accession>A0A1Y1CDI9</accession>
<dbReference type="Proteomes" id="UP000218267">
    <property type="component" value="Chromosome"/>
</dbReference>
<dbReference type="InterPro" id="IPR036291">
    <property type="entry name" value="NAD(P)-bd_dom_sf"/>
</dbReference>
<sequence length="224" mass="24407">MSMSKSIVFLGASGAVGAAALDTILRFSGINKLLLLGRRKLNLADSGNLDQQIIDISDPATYEAYITDFDTAICTLGVGEPSKISKADFVKIDKTAVLDFAKACKTNGVKHFQLLSSVGVNAASKSFFLRTKGELIEALEELKFDRLSIFQPSMILTPTNRYGLSQAIVLKVWPMLDFLLQGKAKKYRGIKVEELGKAIANNILTAGAGTEYLQYDQFKSLLSK</sequence>
<protein>
    <recommendedName>
        <fullName evidence="1">NAD(P)-binding domain-containing protein</fullName>
    </recommendedName>
</protein>
<dbReference type="InterPro" id="IPR016040">
    <property type="entry name" value="NAD(P)-bd_dom"/>
</dbReference>
<gene>
    <name evidence="2" type="ORF">ALGA_0014</name>
</gene>
<proteinExistence type="predicted"/>
<dbReference type="SUPFAM" id="SSF51735">
    <property type="entry name" value="NAD(P)-binding Rossmann-fold domains"/>
    <property type="match status" value="1"/>
</dbReference>
<evidence type="ECO:0000313" key="3">
    <source>
        <dbReference type="Proteomes" id="UP000218267"/>
    </source>
</evidence>
<feature type="domain" description="NAD(P)-binding" evidence="1">
    <location>
        <begin position="11"/>
        <end position="131"/>
    </location>
</feature>
<reference evidence="3" key="2">
    <citation type="journal article" date="2020" name="Antonie Van Leeuwenhoek">
        <title>Labilibaculum antarcticum sp. nov., a novel facultative anaerobic, psychrotorelant bacterium isolated from marine sediment of Antarctica.</title>
        <authorList>
            <person name="Watanabe M."/>
            <person name="Kojima H."/>
            <person name="Fukui M."/>
        </authorList>
    </citation>
    <scope>NUCLEOTIDE SEQUENCE [LARGE SCALE GENOMIC DNA]</scope>
    <source>
        <strain evidence="3">SPP2</strain>
    </source>
</reference>
<evidence type="ECO:0000313" key="2">
    <source>
        <dbReference type="EMBL" id="BAX78409.1"/>
    </source>
</evidence>
<dbReference type="Pfam" id="PF13460">
    <property type="entry name" value="NAD_binding_10"/>
    <property type="match status" value="1"/>
</dbReference>
<dbReference type="KEGG" id="mbas:ALGA_0014"/>
<evidence type="ECO:0000259" key="1">
    <source>
        <dbReference type="Pfam" id="PF13460"/>
    </source>
</evidence>
<dbReference type="PANTHER" id="PTHR14097:SF7">
    <property type="entry name" value="OXIDOREDUCTASE HTATIP2"/>
    <property type="match status" value="1"/>
</dbReference>
<keyword evidence="3" id="KW-1185">Reference proteome</keyword>
<organism evidence="2 3">
    <name type="scientific">Labilibaculum antarcticum</name>
    <dbReference type="NCBI Taxonomy" id="1717717"/>
    <lineage>
        <taxon>Bacteria</taxon>
        <taxon>Pseudomonadati</taxon>
        <taxon>Bacteroidota</taxon>
        <taxon>Bacteroidia</taxon>
        <taxon>Marinilabiliales</taxon>
        <taxon>Marinifilaceae</taxon>
        <taxon>Labilibaculum</taxon>
    </lineage>
</organism>
<dbReference type="Gene3D" id="3.40.50.720">
    <property type="entry name" value="NAD(P)-binding Rossmann-like Domain"/>
    <property type="match status" value="1"/>
</dbReference>
<name>A0A1Y1CDI9_9BACT</name>
<dbReference type="AlphaFoldDB" id="A0A1Y1CDI9"/>